<evidence type="ECO:0000313" key="8">
    <source>
        <dbReference type="EMBL" id="KAJ7624730.1"/>
    </source>
</evidence>
<gene>
    <name evidence="8" type="ORF">FB45DRAFT_86263</name>
</gene>
<keyword evidence="2" id="KW-0285">Flavoprotein</keyword>
<reference evidence="8" key="1">
    <citation type="submission" date="2023-03" db="EMBL/GenBank/DDBJ databases">
        <title>Massive genome expansion in bonnet fungi (Mycena s.s.) driven by repeated elements and novel gene families across ecological guilds.</title>
        <authorList>
            <consortium name="Lawrence Berkeley National Laboratory"/>
            <person name="Harder C.B."/>
            <person name="Miyauchi S."/>
            <person name="Viragh M."/>
            <person name="Kuo A."/>
            <person name="Thoen E."/>
            <person name="Andreopoulos B."/>
            <person name="Lu D."/>
            <person name="Skrede I."/>
            <person name="Drula E."/>
            <person name="Henrissat B."/>
            <person name="Morin E."/>
            <person name="Kohler A."/>
            <person name="Barry K."/>
            <person name="LaButti K."/>
            <person name="Morin E."/>
            <person name="Salamov A."/>
            <person name="Lipzen A."/>
            <person name="Mereny Z."/>
            <person name="Hegedus B."/>
            <person name="Baldrian P."/>
            <person name="Stursova M."/>
            <person name="Weitz H."/>
            <person name="Taylor A."/>
            <person name="Grigoriev I.V."/>
            <person name="Nagy L.G."/>
            <person name="Martin F."/>
            <person name="Kauserud H."/>
        </authorList>
    </citation>
    <scope>NUCLEOTIDE SEQUENCE</scope>
    <source>
        <strain evidence="8">9284</strain>
    </source>
</reference>
<evidence type="ECO:0000256" key="5">
    <source>
        <dbReference type="ARBA" id="ARBA00023033"/>
    </source>
</evidence>
<organism evidence="8 9">
    <name type="scientific">Roridomyces roridus</name>
    <dbReference type="NCBI Taxonomy" id="1738132"/>
    <lineage>
        <taxon>Eukaryota</taxon>
        <taxon>Fungi</taxon>
        <taxon>Dikarya</taxon>
        <taxon>Basidiomycota</taxon>
        <taxon>Agaricomycotina</taxon>
        <taxon>Agaricomycetes</taxon>
        <taxon>Agaricomycetidae</taxon>
        <taxon>Agaricales</taxon>
        <taxon>Marasmiineae</taxon>
        <taxon>Mycenaceae</taxon>
        <taxon>Roridomyces</taxon>
    </lineage>
</organism>
<keyword evidence="3" id="KW-0274">FAD</keyword>
<keyword evidence="5" id="KW-0503">Monooxygenase</keyword>
<dbReference type="Pfam" id="PF01494">
    <property type="entry name" value="FAD_binding_3"/>
    <property type="match status" value="1"/>
</dbReference>
<dbReference type="PANTHER" id="PTHR13789:SF314">
    <property type="entry name" value="FAD-BINDING DOMAIN-CONTAINING PROTEIN"/>
    <property type="match status" value="1"/>
</dbReference>
<dbReference type="Gene3D" id="3.50.50.60">
    <property type="entry name" value="FAD/NAD(P)-binding domain"/>
    <property type="match status" value="1"/>
</dbReference>
<dbReference type="InterPro" id="IPR002938">
    <property type="entry name" value="FAD-bd"/>
</dbReference>
<dbReference type="SUPFAM" id="SSF54373">
    <property type="entry name" value="FAD-linked reductases, C-terminal domain"/>
    <property type="match status" value="1"/>
</dbReference>
<feature type="domain" description="FAD-binding" evidence="7">
    <location>
        <begin position="15"/>
        <end position="365"/>
    </location>
</feature>
<comment type="caution">
    <text evidence="8">The sequence shown here is derived from an EMBL/GenBank/DDBJ whole genome shotgun (WGS) entry which is preliminary data.</text>
</comment>
<dbReference type="InterPro" id="IPR036188">
    <property type="entry name" value="FAD/NAD-bd_sf"/>
</dbReference>
<dbReference type="EMBL" id="JARKIF010000013">
    <property type="protein sequence ID" value="KAJ7624730.1"/>
    <property type="molecule type" value="Genomic_DNA"/>
</dbReference>
<keyword evidence="6" id="KW-0812">Transmembrane</keyword>
<proteinExistence type="inferred from homology"/>
<name>A0AAD7FK47_9AGAR</name>
<accession>A0AAD7FK47</accession>
<keyword evidence="6" id="KW-1133">Transmembrane helix</keyword>
<evidence type="ECO:0000256" key="2">
    <source>
        <dbReference type="ARBA" id="ARBA00022630"/>
    </source>
</evidence>
<evidence type="ECO:0000259" key="7">
    <source>
        <dbReference type="Pfam" id="PF01494"/>
    </source>
</evidence>
<keyword evidence="6" id="KW-0472">Membrane</keyword>
<dbReference type="GO" id="GO:0071949">
    <property type="term" value="F:FAD binding"/>
    <property type="evidence" value="ECO:0007669"/>
    <property type="project" value="InterPro"/>
</dbReference>
<sequence length="412" mass="45253">MSASNNNSSTQPLTISIVGAGIGGLTAAVALRHNGHSVQIFEAVEIKTEIGAAVTVQNNSLKVHDHIGVVRKNLRGLPWEGAVMMGSDGSEPVTYKWQVPGMEANGLLVHRSDLYEELKRLATEIEGQGPPAKLRLGTKVVACDPETATLTLENGEVIQADVLIGADGIHSVVRDHVLQQVVHSQDSGLSCFRLIFETTKMRDIPELGWLYDGVVGTRSVVSTEGPLRMLYIYPCRDGTLMNVVAFYSDTSDAKAGWSGHATVDEFKTVFHDFHPKFFYLLDLPLHSPIHKWKLRVLPLLPTWIRGRTALLGDAAHATLPHLGQGAGMAVEDGGALGCLFPAGTRAEDVPDRLKAYEELRKERGEFIRAESVDQMEKGFDLYKNKELQMKLLAYEPIEAAQQFYQERFAGVN</sequence>
<dbReference type="InterPro" id="IPR050493">
    <property type="entry name" value="FAD-dep_Monooxygenase_BioMet"/>
</dbReference>
<keyword evidence="4" id="KW-0560">Oxidoreductase</keyword>
<evidence type="ECO:0000256" key="3">
    <source>
        <dbReference type="ARBA" id="ARBA00022827"/>
    </source>
</evidence>
<feature type="transmembrane region" description="Helical" evidence="6">
    <location>
        <begin position="12"/>
        <end position="31"/>
    </location>
</feature>
<evidence type="ECO:0000256" key="6">
    <source>
        <dbReference type="SAM" id="Phobius"/>
    </source>
</evidence>
<dbReference type="PRINTS" id="PR00420">
    <property type="entry name" value="RNGMNOXGNASE"/>
</dbReference>
<evidence type="ECO:0000313" key="9">
    <source>
        <dbReference type="Proteomes" id="UP001221142"/>
    </source>
</evidence>
<protein>
    <submittedName>
        <fullName evidence="8">FAD/NAD(P)-binding domain-containing protein</fullName>
    </submittedName>
</protein>
<comment type="similarity">
    <text evidence="1">Belongs to the paxM FAD-dependent monooxygenase family.</text>
</comment>
<dbReference type="Proteomes" id="UP001221142">
    <property type="component" value="Unassembled WGS sequence"/>
</dbReference>
<dbReference type="GO" id="GO:0004497">
    <property type="term" value="F:monooxygenase activity"/>
    <property type="evidence" value="ECO:0007669"/>
    <property type="project" value="UniProtKB-KW"/>
</dbReference>
<evidence type="ECO:0000256" key="4">
    <source>
        <dbReference type="ARBA" id="ARBA00023002"/>
    </source>
</evidence>
<dbReference type="AlphaFoldDB" id="A0AAD7FK47"/>
<keyword evidence="9" id="KW-1185">Reference proteome</keyword>
<dbReference type="SUPFAM" id="SSF51905">
    <property type="entry name" value="FAD/NAD(P)-binding domain"/>
    <property type="match status" value="1"/>
</dbReference>
<dbReference type="PANTHER" id="PTHR13789">
    <property type="entry name" value="MONOOXYGENASE"/>
    <property type="match status" value="1"/>
</dbReference>
<evidence type="ECO:0000256" key="1">
    <source>
        <dbReference type="ARBA" id="ARBA00007992"/>
    </source>
</evidence>